<comment type="similarity">
    <text evidence="3">Belongs to the peptidase S54 family.</text>
</comment>
<keyword evidence="5 12" id="KW-0812">Transmembrane</keyword>
<dbReference type="Pfam" id="PF01694">
    <property type="entry name" value="Rhomboid"/>
    <property type="match status" value="1"/>
</dbReference>
<evidence type="ECO:0000256" key="2">
    <source>
        <dbReference type="ARBA" id="ARBA00004448"/>
    </source>
</evidence>
<evidence type="ECO:0000256" key="5">
    <source>
        <dbReference type="ARBA" id="ARBA00022692"/>
    </source>
</evidence>
<feature type="transmembrane region" description="Helical" evidence="12">
    <location>
        <begin position="79"/>
        <end position="99"/>
    </location>
</feature>
<feature type="transmembrane region" description="Helical" evidence="12">
    <location>
        <begin position="278"/>
        <end position="306"/>
    </location>
</feature>
<keyword evidence="15" id="KW-1185">Reference proteome</keyword>
<dbReference type="FunFam" id="1.20.1540.10:FF:000005">
    <property type="entry name" value="Presenilins-associated rhomboid-like protein, mitochondrial"/>
    <property type="match status" value="1"/>
</dbReference>
<keyword evidence="11 12" id="KW-0472">Membrane</keyword>
<dbReference type="VEuPathDB" id="VectorBase:GAUT019565"/>
<evidence type="ECO:0000256" key="4">
    <source>
        <dbReference type="ARBA" id="ARBA00013039"/>
    </source>
</evidence>
<dbReference type="AlphaFoldDB" id="A0A1A9UY58"/>
<dbReference type="EC" id="3.4.21.105" evidence="4"/>
<feature type="transmembrane region" description="Helical" evidence="12">
    <location>
        <begin position="147"/>
        <end position="164"/>
    </location>
</feature>
<evidence type="ECO:0000256" key="1">
    <source>
        <dbReference type="ARBA" id="ARBA00000156"/>
    </source>
</evidence>
<dbReference type="Gene3D" id="1.20.1540.10">
    <property type="entry name" value="Rhomboid-like"/>
    <property type="match status" value="1"/>
</dbReference>
<feature type="transmembrane region" description="Helical" evidence="12">
    <location>
        <begin position="224"/>
        <end position="242"/>
    </location>
</feature>
<dbReference type="GO" id="GO:0004252">
    <property type="term" value="F:serine-type endopeptidase activity"/>
    <property type="evidence" value="ECO:0007669"/>
    <property type="project" value="InterPro"/>
</dbReference>
<evidence type="ECO:0000256" key="3">
    <source>
        <dbReference type="ARBA" id="ARBA00009045"/>
    </source>
</evidence>
<dbReference type="PANTHER" id="PTHR43731">
    <property type="entry name" value="RHOMBOID PROTEASE"/>
    <property type="match status" value="1"/>
</dbReference>
<dbReference type="GO" id="GO:0006465">
    <property type="term" value="P:signal peptide processing"/>
    <property type="evidence" value="ECO:0007669"/>
    <property type="project" value="TreeGrafter"/>
</dbReference>
<dbReference type="Proteomes" id="UP000078200">
    <property type="component" value="Unassembled WGS sequence"/>
</dbReference>
<dbReference type="InterPro" id="IPR035952">
    <property type="entry name" value="Rhomboid-like_sf"/>
</dbReference>
<protein>
    <recommendedName>
        <fullName evidence="4">rhomboid protease</fullName>
        <ecNumber evidence="4">3.4.21.105</ecNumber>
    </recommendedName>
</protein>
<evidence type="ECO:0000256" key="11">
    <source>
        <dbReference type="ARBA" id="ARBA00023136"/>
    </source>
</evidence>
<feature type="transmembrane region" description="Helical" evidence="12">
    <location>
        <begin position="248"/>
        <end position="266"/>
    </location>
</feature>
<keyword evidence="10" id="KW-0496">Mitochondrion</keyword>
<evidence type="ECO:0000259" key="13">
    <source>
        <dbReference type="Pfam" id="PF01694"/>
    </source>
</evidence>
<keyword evidence="7" id="KW-0378">Hydrolase</keyword>
<keyword evidence="6" id="KW-0999">Mitochondrion inner membrane</keyword>
<reference evidence="14" key="1">
    <citation type="submission" date="2020-05" db="UniProtKB">
        <authorList>
            <consortium name="EnsemblMetazoa"/>
        </authorList>
    </citation>
    <scope>IDENTIFICATION</scope>
    <source>
        <strain evidence="14">TTRI</strain>
    </source>
</reference>
<accession>A0A1A9UY58</accession>
<evidence type="ECO:0000256" key="12">
    <source>
        <dbReference type="SAM" id="Phobius"/>
    </source>
</evidence>
<feature type="domain" description="Peptidase S54 rhomboid" evidence="13">
    <location>
        <begin position="185"/>
        <end position="328"/>
    </location>
</feature>
<dbReference type="GO" id="GO:0005743">
    <property type="term" value="C:mitochondrial inner membrane"/>
    <property type="evidence" value="ECO:0007669"/>
    <property type="project" value="UniProtKB-SubCell"/>
</dbReference>
<dbReference type="InterPro" id="IPR050925">
    <property type="entry name" value="Rhomboid_protease_S54"/>
</dbReference>
<keyword evidence="9 12" id="KW-1133">Transmembrane helix</keyword>
<name>A0A1A9UY58_GLOAU</name>
<sequence length="350" mass="39512">MKIMLLRIGLRHNWQQQFRETCLLWNHVGKTSSQTSIGQRIMCRSVRSSARHRNAIQTKFQPMEATGGEPVPLGNVAKAFLFTGAFSFGSFFGASILEYENTRNMMLDKARQAKLSWFPRRTQEGTLQKLKNDLQRHWDQLTPSEKIFVPICAVNVLVFLAWRVPAWREVMLNYFCSNPASRAVCWPMFLSTFSHYSGLHLFANMYVLHSFCNPAIISLGKEQFLGLYLSAGVVASFASILYKSVTAQAGLSLGASGAIMAILAYVCAQYPDTQLSILFLPMLTFSAGAAIKVIMGVDFAGCILGWKFFDHAAHLGGALFGLFWAFYGIDIWQKRLPFVTKYHDWRKTKQ</sequence>
<comment type="catalytic activity">
    <reaction evidence="1">
        <text>Cleaves type-1 transmembrane domains using a catalytic dyad composed of serine and histidine that are contributed by different transmembrane domains.</text>
        <dbReference type="EC" id="3.4.21.105"/>
    </reaction>
</comment>
<evidence type="ECO:0000256" key="6">
    <source>
        <dbReference type="ARBA" id="ARBA00022792"/>
    </source>
</evidence>
<evidence type="ECO:0000313" key="14">
    <source>
        <dbReference type="EnsemblMetazoa" id="GAUT019565-PA"/>
    </source>
</evidence>
<comment type="subcellular location">
    <subcellularLocation>
        <location evidence="2">Mitochondrion inner membrane</location>
        <topology evidence="2">Multi-pass membrane protein</topology>
    </subcellularLocation>
</comment>
<dbReference type="InterPro" id="IPR022764">
    <property type="entry name" value="Peptidase_S54_rhomboid_dom"/>
</dbReference>
<evidence type="ECO:0000313" key="15">
    <source>
        <dbReference type="Proteomes" id="UP000078200"/>
    </source>
</evidence>
<feature type="transmembrane region" description="Helical" evidence="12">
    <location>
        <begin position="312"/>
        <end position="332"/>
    </location>
</feature>
<evidence type="ECO:0000256" key="10">
    <source>
        <dbReference type="ARBA" id="ARBA00023128"/>
    </source>
</evidence>
<proteinExistence type="inferred from homology"/>
<evidence type="ECO:0000256" key="9">
    <source>
        <dbReference type="ARBA" id="ARBA00022989"/>
    </source>
</evidence>
<keyword evidence="8" id="KW-0809">Transit peptide</keyword>
<dbReference type="STRING" id="7395.A0A1A9UY58"/>
<dbReference type="PANTHER" id="PTHR43731:SF14">
    <property type="entry name" value="PRESENILIN-ASSOCIATED RHOMBOID-LIKE PROTEIN, MITOCHONDRIAL"/>
    <property type="match status" value="1"/>
</dbReference>
<organism evidence="14 15">
    <name type="scientific">Glossina austeni</name>
    <name type="common">Savannah tsetse fly</name>
    <dbReference type="NCBI Taxonomy" id="7395"/>
    <lineage>
        <taxon>Eukaryota</taxon>
        <taxon>Metazoa</taxon>
        <taxon>Ecdysozoa</taxon>
        <taxon>Arthropoda</taxon>
        <taxon>Hexapoda</taxon>
        <taxon>Insecta</taxon>
        <taxon>Pterygota</taxon>
        <taxon>Neoptera</taxon>
        <taxon>Endopterygota</taxon>
        <taxon>Diptera</taxon>
        <taxon>Brachycera</taxon>
        <taxon>Muscomorpha</taxon>
        <taxon>Hippoboscoidea</taxon>
        <taxon>Glossinidae</taxon>
        <taxon>Glossina</taxon>
    </lineage>
</organism>
<evidence type="ECO:0000256" key="8">
    <source>
        <dbReference type="ARBA" id="ARBA00022946"/>
    </source>
</evidence>
<dbReference type="EnsemblMetazoa" id="GAUT019565-RA">
    <property type="protein sequence ID" value="GAUT019565-PA"/>
    <property type="gene ID" value="GAUT019565"/>
</dbReference>
<dbReference type="SUPFAM" id="SSF144091">
    <property type="entry name" value="Rhomboid-like"/>
    <property type="match status" value="1"/>
</dbReference>
<evidence type="ECO:0000256" key="7">
    <source>
        <dbReference type="ARBA" id="ARBA00022801"/>
    </source>
</evidence>